<accession>A0ABD2Z2W4</accession>
<reference evidence="1 2" key="1">
    <citation type="submission" date="2024-11" db="EMBL/GenBank/DDBJ databases">
        <title>A near-complete genome assembly of Cinchona calisaya.</title>
        <authorList>
            <person name="Lian D.C."/>
            <person name="Zhao X.W."/>
            <person name="Wei L."/>
        </authorList>
    </citation>
    <scope>NUCLEOTIDE SEQUENCE [LARGE SCALE GENOMIC DNA]</scope>
    <source>
        <tissue evidence="1">Nenye</tissue>
    </source>
</reference>
<comment type="caution">
    <text evidence="1">The sequence shown here is derived from an EMBL/GenBank/DDBJ whole genome shotgun (WGS) entry which is preliminary data.</text>
</comment>
<organism evidence="1 2">
    <name type="scientific">Cinchona calisaya</name>
    <dbReference type="NCBI Taxonomy" id="153742"/>
    <lineage>
        <taxon>Eukaryota</taxon>
        <taxon>Viridiplantae</taxon>
        <taxon>Streptophyta</taxon>
        <taxon>Embryophyta</taxon>
        <taxon>Tracheophyta</taxon>
        <taxon>Spermatophyta</taxon>
        <taxon>Magnoliopsida</taxon>
        <taxon>eudicotyledons</taxon>
        <taxon>Gunneridae</taxon>
        <taxon>Pentapetalae</taxon>
        <taxon>asterids</taxon>
        <taxon>lamiids</taxon>
        <taxon>Gentianales</taxon>
        <taxon>Rubiaceae</taxon>
        <taxon>Cinchonoideae</taxon>
        <taxon>Cinchoneae</taxon>
        <taxon>Cinchona</taxon>
    </lineage>
</organism>
<gene>
    <name evidence="1" type="ORF">ACH5RR_025397</name>
</gene>
<evidence type="ECO:0000313" key="2">
    <source>
        <dbReference type="Proteomes" id="UP001630127"/>
    </source>
</evidence>
<protein>
    <submittedName>
        <fullName evidence="1">Uncharacterized protein</fullName>
    </submittedName>
</protein>
<dbReference type="Proteomes" id="UP001630127">
    <property type="component" value="Unassembled WGS sequence"/>
</dbReference>
<keyword evidence="2" id="KW-1185">Reference proteome</keyword>
<evidence type="ECO:0000313" key="1">
    <source>
        <dbReference type="EMBL" id="KAL3512680.1"/>
    </source>
</evidence>
<sequence>MPRASILQVHISLGSKHDTFFWRYSKSGDYTVSLAHEVTIEEIKVETESRQERLETNVEGQKEKCWKGLWKLDNGDRCEGIKTEEHTLLLCPKACEVWKYAPIYWDGLEKFVNSGLVSVKVEKDKIVMTTSSLLLTSGRTEIIIGSIGRVVILFRWSRKLGVNEMI</sequence>
<dbReference type="AlphaFoldDB" id="A0ABD2Z2W4"/>
<dbReference type="EMBL" id="JBJUIK010000011">
    <property type="protein sequence ID" value="KAL3512680.1"/>
    <property type="molecule type" value="Genomic_DNA"/>
</dbReference>
<proteinExistence type="predicted"/>
<name>A0ABD2Z2W4_9GENT</name>